<feature type="non-terminal residue" evidence="2">
    <location>
        <position position="285"/>
    </location>
</feature>
<dbReference type="Proteomes" id="UP001189429">
    <property type="component" value="Unassembled WGS sequence"/>
</dbReference>
<organism evidence="2 3">
    <name type="scientific">Prorocentrum cordatum</name>
    <dbReference type="NCBI Taxonomy" id="2364126"/>
    <lineage>
        <taxon>Eukaryota</taxon>
        <taxon>Sar</taxon>
        <taxon>Alveolata</taxon>
        <taxon>Dinophyceae</taxon>
        <taxon>Prorocentrales</taxon>
        <taxon>Prorocentraceae</taxon>
        <taxon>Prorocentrum</taxon>
    </lineage>
</organism>
<keyword evidence="3" id="KW-1185">Reference proteome</keyword>
<sequence>MPTPMALSQKGEERGAAGAGAAGGGRPRATFAALGARRAHRLAKARYGMAWHVDSARHVVRQVGWALFGLARLRGFCEAKLAVPGGQSGLLRADPALPDARPALDWAMELRGAMVLGLVPLAPRPRAAAFLLARVLRQGDVVCDFGAFGGHYSRWLNDTGLVTALAFDGLHRVTELTRGRVRHARLDAPGLRAGRCDVALCLEVLEHVPRPREAAALQNLARHARRALVLSWAPPWVPGEGHVNQRTPEEARRAVAAATGLRLDPGLTAEAAGRAEVDWLAESVA</sequence>
<name>A0ABN9T6E3_9DINO</name>
<protein>
    <recommendedName>
        <fullName evidence="4">Class I SAM-dependent methyltransferase</fullName>
    </recommendedName>
</protein>
<evidence type="ECO:0000313" key="3">
    <source>
        <dbReference type="Proteomes" id="UP001189429"/>
    </source>
</evidence>
<comment type="caution">
    <text evidence="2">The sequence shown here is derived from an EMBL/GenBank/DDBJ whole genome shotgun (WGS) entry which is preliminary data.</text>
</comment>
<dbReference type="Pfam" id="PF13489">
    <property type="entry name" value="Methyltransf_23"/>
    <property type="match status" value="1"/>
</dbReference>
<accession>A0ABN9T6E3</accession>
<evidence type="ECO:0000313" key="2">
    <source>
        <dbReference type="EMBL" id="CAK0840572.1"/>
    </source>
</evidence>
<reference evidence="2" key="1">
    <citation type="submission" date="2023-10" db="EMBL/GenBank/DDBJ databases">
        <authorList>
            <person name="Chen Y."/>
            <person name="Shah S."/>
            <person name="Dougan E. K."/>
            <person name="Thang M."/>
            <person name="Chan C."/>
        </authorList>
    </citation>
    <scope>NUCLEOTIDE SEQUENCE [LARGE SCALE GENOMIC DNA]</scope>
</reference>
<dbReference type="Gene3D" id="3.40.50.150">
    <property type="entry name" value="Vaccinia Virus protein VP39"/>
    <property type="match status" value="1"/>
</dbReference>
<gene>
    <name evidence="2" type="ORF">PCOR1329_LOCUS35977</name>
</gene>
<dbReference type="EMBL" id="CAUYUJ010014390">
    <property type="protein sequence ID" value="CAK0840572.1"/>
    <property type="molecule type" value="Genomic_DNA"/>
</dbReference>
<dbReference type="InterPro" id="IPR029063">
    <property type="entry name" value="SAM-dependent_MTases_sf"/>
</dbReference>
<proteinExistence type="predicted"/>
<evidence type="ECO:0008006" key="4">
    <source>
        <dbReference type="Google" id="ProtNLM"/>
    </source>
</evidence>
<evidence type="ECO:0000256" key="1">
    <source>
        <dbReference type="SAM" id="MobiDB-lite"/>
    </source>
</evidence>
<feature type="region of interest" description="Disordered" evidence="1">
    <location>
        <begin position="1"/>
        <end position="25"/>
    </location>
</feature>
<dbReference type="SUPFAM" id="SSF53335">
    <property type="entry name" value="S-adenosyl-L-methionine-dependent methyltransferases"/>
    <property type="match status" value="1"/>
</dbReference>